<protein>
    <submittedName>
        <fullName evidence="1 2">Uncharacterized protein</fullName>
    </submittedName>
</protein>
<evidence type="ECO:0000313" key="2">
    <source>
        <dbReference type="EnsemblMetazoa" id="PHUM075250-PA"/>
    </source>
</evidence>
<sequence length="283" mass="32605">MNGEILLHGNNTIFDDAEHFSKNYNYKLLPINFEIMNEEIILTEHNYCNIEISSGSESEDYCSRTIGYIKRRNIKTTSESLLNGYKKPLLNLTNTEDLAAESSDFTTSDFEKTDHCYENNFNDDTKNASNSNTDNSCKENFNSNMKFIEVTITGPSKEKNYEPCDLFLNDMAKLVPKLIGKNACKIDILDLTCDNFSDLNKPRLYYIISESTWHLFKNMKERVILTNDKSIGEPLKHKDHNEKPIYMVFDQVSLTKCLSDYCTETGGSFEYKLVDHSELKSDE</sequence>
<reference evidence="1" key="2">
    <citation type="submission" date="2007-04" db="EMBL/GenBank/DDBJ databases">
        <title>The genome of the human body louse.</title>
        <authorList>
            <consortium name="The Human Body Louse Genome Consortium"/>
            <person name="Kirkness E."/>
            <person name="Walenz B."/>
            <person name="Hass B."/>
            <person name="Bruggner R."/>
            <person name="Strausberg R."/>
        </authorList>
    </citation>
    <scope>NUCLEOTIDE SEQUENCE</scope>
    <source>
        <strain evidence="1">USDA</strain>
    </source>
</reference>
<name>E0VBX9_PEDHC</name>
<dbReference type="InParanoid" id="E0VBX9"/>
<reference evidence="1" key="1">
    <citation type="submission" date="2007-04" db="EMBL/GenBank/DDBJ databases">
        <title>Annotation of Pediculus humanus corporis strain USDA.</title>
        <authorList>
            <person name="Kirkness E."/>
            <person name="Hannick L."/>
            <person name="Hass B."/>
            <person name="Bruggner R."/>
            <person name="Lawson D."/>
            <person name="Bidwell S."/>
            <person name="Joardar V."/>
            <person name="Caler E."/>
            <person name="Walenz B."/>
            <person name="Inman J."/>
            <person name="Schobel S."/>
            <person name="Galinsky K."/>
            <person name="Amedeo P."/>
            <person name="Strausberg R."/>
        </authorList>
    </citation>
    <scope>NUCLEOTIDE SEQUENCE</scope>
    <source>
        <strain evidence="1">USDA</strain>
    </source>
</reference>
<gene>
    <name evidence="2" type="primary">8231284</name>
    <name evidence="1" type="ORF">Phum_PHUM075250</name>
</gene>
<dbReference type="HOGENOM" id="CLU_984502_0_0_1"/>
<evidence type="ECO:0000313" key="1">
    <source>
        <dbReference type="EMBL" id="EEB10885.1"/>
    </source>
</evidence>
<accession>E0VBX9</accession>
<dbReference type="AlphaFoldDB" id="E0VBX9"/>
<reference evidence="2" key="3">
    <citation type="submission" date="2020-05" db="UniProtKB">
        <authorList>
            <consortium name="EnsemblMetazoa"/>
        </authorList>
    </citation>
    <scope>IDENTIFICATION</scope>
    <source>
        <strain evidence="2">USDA</strain>
    </source>
</reference>
<organism>
    <name type="scientific">Pediculus humanus subsp. corporis</name>
    <name type="common">Body louse</name>
    <dbReference type="NCBI Taxonomy" id="121224"/>
    <lineage>
        <taxon>Eukaryota</taxon>
        <taxon>Metazoa</taxon>
        <taxon>Ecdysozoa</taxon>
        <taxon>Arthropoda</taxon>
        <taxon>Hexapoda</taxon>
        <taxon>Insecta</taxon>
        <taxon>Pterygota</taxon>
        <taxon>Neoptera</taxon>
        <taxon>Paraneoptera</taxon>
        <taxon>Psocodea</taxon>
        <taxon>Troctomorpha</taxon>
        <taxon>Phthiraptera</taxon>
        <taxon>Anoplura</taxon>
        <taxon>Pediculidae</taxon>
        <taxon>Pediculus</taxon>
    </lineage>
</organism>
<dbReference type="EMBL" id="AAZO01000903">
    <property type="status" value="NOT_ANNOTATED_CDS"/>
    <property type="molecule type" value="Genomic_DNA"/>
</dbReference>
<keyword evidence="3" id="KW-1185">Reference proteome</keyword>
<dbReference type="EnsemblMetazoa" id="PHUM075250-RA">
    <property type="protein sequence ID" value="PHUM075250-PA"/>
    <property type="gene ID" value="PHUM075250"/>
</dbReference>
<dbReference type="EMBL" id="DS235044">
    <property type="protein sequence ID" value="EEB10885.1"/>
    <property type="molecule type" value="Genomic_DNA"/>
</dbReference>
<dbReference type="KEGG" id="phu:Phum_PHUM075250"/>
<evidence type="ECO:0000313" key="3">
    <source>
        <dbReference type="Proteomes" id="UP000009046"/>
    </source>
</evidence>
<dbReference type="VEuPathDB" id="VectorBase:PHUM075250"/>
<proteinExistence type="predicted"/>
<dbReference type="RefSeq" id="XP_002423623.1">
    <property type="nucleotide sequence ID" value="XM_002423578.1"/>
</dbReference>
<dbReference type="CTD" id="8231284"/>
<dbReference type="Proteomes" id="UP000009046">
    <property type="component" value="Unassembled WGS sequence"/>
</dbReference>
<dbReference type="GeneID" id="8231284"/>